<dbReference type="InterPro" id="IPR026444">
    <property type="entry name" value="Secre_tail"/>
</dbReference>
<protein>
    <recommendedName>
        <fullName evidence="4">Secretion system C-terminal sorting domain-containing protein</fullName>
    </recommendedName>
</protein>
<gene>
    <name evidence="2" type="ORF">GCM10007940_42120</name>
</gene>
<dbReference type="RefSeq" id="WP_235294912.1">
    <property type="nucleotide sequence ID" value="NZ_BSOH01000030.1"/>
</dbReference>
<feature type="chain" id="PRO_5041394094" description="Secretion system C-terminal sorting domain-containing protein" evidence="1">
    <location>
        <begin position="22"/>
        <end position="530"/>
    </location>
</feature>
<reference evidence="2" key="1">
    <citation type="journal article" date="2014" name="Int. J. Syst. Evol. Microbiol.">
        <title>Complete genome sequence of Corynebacterium casei LMG S-19264T (=DSM 44701T), isolated from a smear-ripened cheese.</title>
        <authorList>
            <consortium name="US DOE Joint Genome Institute (JGI-PGF)"/>
            <person name="Walter F."/>
            <person name="Albersmeier A."/>
            <person name="Kalinowski J."/>
            <person name="Ruckert C."/>
        </authorList>
    </citation>
    <scope>NUCLEOTIDE SEQUENCE</scope>
    <source>
        <strain evidence="2">NBRC 108769</strain>
    </source>
</reference>
<proteinExistence type="predicted"/>
<dbReference type="AlphaFoldDB" id="A0AA37SVK4"/>
<comment type="caution">
    <text evidence="2">The sequence shown here is derived from an EMBL/GenBank/DDBJ whole genome shotgun (WGS) entry which is preliminary data.</text>
</comment>
<dbReference type="Proteomes" id="UP001156666">
    <property type="component" value="Unassembled WGS sequence"/>
</dbReference>
<dbReference type="NCBIfam" id="TIGR04183">
    <property type="entry name" value="Por_Secre_tail"/>
    <property type="match status" value="1"/>
</dbReference>
<dbReference type="Gene3D" id="2.60.40.10">
    <property type="entry name" value="Immunoglobulins"/>
    <property type="match status" value="1"/>
</dbReference>
<reference evidence="2" key="2">
    <citation type="submission" date="2023-01" db="EMBL/GenBank/DDBJ databases">
        <title>Draft genome sequence of Portibacter lacus strain NBRC 108769.</title>
        <authorList>
            <person name="Sun Q."/>
            <person name="Mori K."/>
        </authorList>
    </citation>
    <scope>NUCLEOTIDE SEQUENCE</scope>
    <source>
        <strain evidence="2">NBRC 108769</strain>
    </source>
</reference>
<feature type="signal peptide" evidence="1">
    <location>
        <begin position="1"/>
        <end position="21"/>
    </location>
</feature>
<keyword evidence="3" id="KW-1185">Reference proteome</keyword>
<evidence type="ECO:0000256" key="1">
    <source>
        <dbReference type="SAM" id="SignalP"/>
    </source>
</evidence>
<sequence length="530" mass="60032">MAVLKKYLFTVLSFSTLAIFAQDNYCPNQCDCPGFCENLTLFYNTGYFTNQDEFINRGTFSNASTCRNRDYFDNSGIVNNFSRFENNRDFINRGTLNNYDLFYSENFLNMNLFNNQGDFFVLEEFENRKNLINHANFRIQFGSLFWNSDNFRNTGTVISTAEYFSNSGQITNYGTFDNQQFLTNTGSIVNYSSFTNNGFFNNRQNGTFLNLGTFMNSGEFYNVGTFVNQDTIKNLGIFDGAGLIENRSVLSPGNSPGTIEIPGSLTFAAPTLSDNPKYLAELSSSSNDLITVEGIATFMGTLEVLLIEGKIPSSGETFTLMTYESRSGTFDNVILPEGYDWNLEYGTSELTLTMNSILPVELSAFKGWEEDNEVLLKWKTTSEVNNNYFKVERSADGKNFRTIGLVNGNGSTMEAMSYNFIDRKPLLGLNYYRLRQVDYNGEYAYSKIIDVHREGGQLVWYENPVKDGSLSVYIKAEKEKKISFELYDIGGKLMKHGILTSTENEILVSDLIGVYFLKLEKSIHKVVIGK</sequence>
<organism evidence="2 3">
    <name type="scientific">Portibacter lacus</name>
    <dbReference type="NCBI Taxonomy" id="1099794"/>
    <lineage>
        <taxon>Bacteria</taxon>
        <taxon>Pseudomonadati</taxon>
        <taxon>Bacteroidota</taxon>
        <taxon>Saprospiria</taxon>
        <taxon>Saprospirales</taxon>
        <taxon>Haliscomenobacteraceae</taxon>
        <taxon>Portibacter</taxon>
    </lineage>
</organism>
<evidence type="ECO:0008006" key="4">
    <source>
        <dbReference type="Google" id="ProtNLM"/>
    </source>
</evidence>
<evidence type="ECO:0000313" key="2">
    <source>
        <dbReference type="EMBL" id="GLR19596.1"/>
    </source>
</evidence>
<dbReference type="InterPro" id="IPR013783">
    <property type="entry name" value="Ig-like_fold"/>
</dbReference>
<evidence type="ECO:0000313" key="3">
    <source>
        <dbReference type="Proteomes" id="UP001156666"/>
    </source>
</evidence>
<accession>A0AA37SVK4</accession>
<keyword evidence="1" id="KW-0732">Signal</keyword>
<dbReference type="EMBL" id="BSOH01000030">
    <property type="protein sequence ID" value="GLR19596.1"/>
    <property type="molecule type" value="Genomic_DNA"/>
</dbReference>
<name>A0AA37SVK4_9BACT</name>